<dbReference type="Proteomes" id="UP000215595">
    <property type="component" value="Unassembled WGS sequence"/>
</dbReference>
<gene>
    <name evidence="1" type="ORF">B7Z01_02845</name>
</gene>
<sequence>MVLGFGWPKRLEKRPYGESHPTNRERFTRVFETRRWATGESVSGPGSDHGSGSVEHTARLLHRFIPELGVRSIADIPCGDFHWMGDVLSAHPEVAYVGYDIVEPLIARNWRTHPGRAFAVLDVVAEVPPRADLILCKDLVNHLYERDVRAALKNMVASGSTWLLITSNTGYENLELEMLAPGASRELDLAAPPYDLPPPIHGDHYLSLWRLEDVGRALARSPR</sequence>
<dbReference type="SUPFAM" id="SSF53335">
    <property type="entry name" value="S-adenosyl-L-methionine-dependent methyltransferases"/>
    <property type="match status" value="1"/>
</dbReference>
<comment type="caution">
    <text evidence="1">The sequence shown here is derived from an EMBL/GenBank/DDBJ whole genome shotgun (WGS) entry which is preliminary data.</text>
</comment>
<dbReference type="Gene3D" id="3.40.50.150">
    <property type="entry name" value="Vaccinia Virus protein VP39"/>
    <property type="match status" value="1"/>
</dbReference>
<organism evidence="1 2">
    <name type="scientific">Brevundimonas subvibrioides</name>
    <dbReference type="NCBI Taxonomy" id="74313"/>
    <lineage>
        <taxon>Bacteria</taxon>
        <taxon>Pseudomonadati</taxon>
        <taxon>Pseudomonadota</taxon>
        <taxon>Alphaproteobacteria</taxon>
        <taxon>Caulobacterales</taxon>
        <taxon>Caulobacteraceae</taxon>
        <taxon>Brevundimonas</taxon>
    </lineage>
</organism>
<reference evidence="1 2" key="1">
    <citation type="submission" date="2017-03" db="EMBL/GenBank/DDBJ databases">
        <title>Lifting the veil on microbial sulfur biogeochemistry in mining wastewaters.</title>
        <authorList>
            <person name="Kantor R.S."/>
            <person name="Colenbrander Nelson T."/>
            <person name="Marshall S."/>
            <person name="Bennett D."/>
            <person name="Apte S."/>
            <person name="Camacho D."/>
            <person name="Thomas B.C."/>
            <person name="Warren L.A."/>
            <person name="Banfield J.F."/>
        </authorList>
    </citation>
    <scope>NUCLEOTIDE SEQUENCE [LARGE SCALE GENOMIC DNA]</scope>
    <source>
        <strain evidence="1">32-69-9</strain>
    </source>
</reference>
<accession>A0A258FSU1</accession>
<evidence type="ECO:0000313" key="1">
    <source>
        <dbReference type="EMBL" id="OYX35396.1"/>
    </source>
</evidence>
<dbReference type="EMBL" id="NCEB01000004">
    <property type="protein sequence ID" value="OYX35396.1"/>
    <property type="molecule type" value="Genomic_DNA"/>
</dbReference>
<dbReference type="AlphaFoldDB" id="A0A258FSU1"/>
<evidence type="ECO:0008006" key="3">
    <source>
        <dbReference type="Google" id="ProtNLM"/>
    </source>
</evidence>
<dbReference type="InterPro" id="IPR029063">
    <property type="entry name" value="SAM-dependent_MTases_sf"/>
</dbReference>
<evidence type="ECO:0000313" key="2">
    <source>
        <dbReference type="Proteomes" id="UP000215595"/>
    </source>
</evidence>
<name>A0A258FSU1_9CAUL</name>
<proteinExistence type="predicted"/>
<protein>
    <recommendedName>
        <fullName evidence="3">Class I SAM-dependent methyltransferase</fullName>
    </recommendedName>
</protein>